<dbReference type="PANTHER" id="PTHR45695:SF9">
    <property type="entry name" value="LEUCOKININ RECEPTOR"/>
    <property type="match status" value="1"/>
</dbReference>
<feature type="transmembrane region" description="Helical" evidence="10">
    <location>
        <begin position="81"/>
        <end position="108"/>
    </location>
</feature>
<dbReference type="InterPro" id="IPR017452">
    <property type="entry name" value="GPCR_Rhodpsn_7TM"/>
</dbReference>
<keyword evidence="6 10" id="KW-0472">Membrane</keyword>
<keyword evidence="3 9" id="KW-0812">Transmembrane</keyword>
<evidence type="ECO:0000313" key="12">
    <source>
        <dbReference type="EnsemblMetazoa" id="XP_396025"/>
    </source>
</evidence>
<keyword evidence="5 9" id="KW-0297">G-protein coupled receptor</keyword>
<feature type="transmembrane region" description="Helical" evidence="10">
    <location>
        <begin position="120"/>
        <end position="141"/>
    </location>
</feature>
<dbReference type="FunFam" id="1.20.1070.10:FF:000291">
    <property type="entry name" value="Predicted protein"/>
    <property type="match status" value="1"/>
</dbReference>
<protein>
    <submittedName>
        <fullName evidence="14">RYamide receptor isoform X1</fullName>
    </submittedName>
</protein>
<dbReference type="InterPro" id="IPR000276">
    <property type="entry name" value="GPCR_Rhodpsn"/>
</dbReference>
<evidence type="ECO:0000313" key="13">
    <source>
        <dbReference type="Proteomes" id="UP000005203"/>
    </source>
</evidence>
<evidence type="ECO:0000256" key="8">
    <source>
        <dbReference type="ARBA" id="ARBA00023224"/>
    </source>
</evidence>
<dbReference type="SMR" id="A0A7M7R9Z1"/>
<dbReference type="PRINTS" id="PR00237">
    <property type="entry name" value="GPCRRHODOPSN"/>
</dbReference>
<dbReference type="PROSITE" id="PS50262">
    <property type="entry name" value="G_PROTEIN_RECEP_F1_2"/>
    <property type="match status" value="1"/>
</dbReference>
<dbReference type="GO" id="GO:0005886">
    <property type="term" value="C:plasma membrane"/>
    <property type="evidence" value="ECO:0007669"/>
    <property type="project" value="TreeGrafter"/>
</dbReference>
<dbReference type="GO" id="GO:0004983">
    <property type="term" value="F:neuropeptide Y receptor activity"/>
    <property type="evidence" value="ECO:0007669"/>
    <property type="project" value="InterPro"/>
</dbReference>
<gene>
    <name evidence="14" type="primary">LOC412570</name>
</gene>
<dbReference type="InterPro" id="IPR000611">
    <property type="entry name" value="NPY_rcpt"/>
</dbReference>
<dbReference type="SMART" id="SM01381">
    <property type="entry name" value="7TM_GPCR_Srsx"/>
    <property type="match status" value="1"/>
</dbReference>
<evidence type="ECO:0000313" key="14">
    <source>
        <dbReference type="RefSeq" id="XP_396025.4"/>
    </source>
</evidence>
<evidence type="ECO:0000256" key="5">
    <source>
        <dbReference type="ARBA" id="ARBA00023040"/>
    </source>
</evidence>
<comment type="subcellular location">
    <subcellularLocation>
        <location evidence="1">Membrane</location>
        <topology evidence="1">Multi-pass membrane protein</topology>
    </subcellularLocation>
</comment>
<evidence type="ECO:0000256" key="4">
    <source>
        <dbReference type="ARBA" id="ARBA00022989"/>
    </source>
</evidence>
<dbReference type="Proteomes" id="UP000005203">
    <property type="component" value="Linkage group LG12"/>
</dbReference>
<accession>A0A8B9AZJ2</accession>
<dbReference type="GeneID" id="412570"/>
<sequence>MLRRLRSSAWKYWLVKEYYTRVDDSLKRIFHGSMESSIMNTLQYDENEEFKNTWPSTFNNTFSPYENESANDTFDGEVPTAVLVLLSILYGTISFLAVVGNSLVIWIISTSRRMQNVTNFFIANLALADIVIGLFAIPFQFQAALLQKWILPHFMCAFCPFVQVLSVNVSVFTLTAIAIDRHRAILRPLSARPSKLTAKIIIAGIWLLAGSLATPMAIARRVIMEPENSISGSDNYKPFCKHVNLSDKSMLIYSGLLVFLQYLTPLSIISCVYARMALKLWGNKAPGNAEDSRDANLMRNKMKVIKMLIIVVTLFAICWLPLQMYNVFQYFYSEINEYKYIHYIFFFFDWLAMSNSCYNPFIYGIYNEKFRREFQQRCPFKLRRWTNKPPIDITDMEKTQSTRTSIRYEWKRTISGTCPNISSFHKSTSRESTQSFIDNQKNGRIRKGIDYYIHRGNHCSKRNEELYVFSSGRHKHTQDLNTKELCL</sequence>
<dbReference type="OrthoDB" id="9445642at2759"/>
<organism evidence="12">
    <name type="scientific">Apis mellifera</name>
    <name type="common">Honeybee</name>
    <dbReference type="NCBI Taxonomy" id="7460"/>
    <lineage>
        <taxon>Eukaryota</taxon>
        <taxon>Metazoa</taxon>
        <taxon>Ecdysozoa</taxon>
        <taxon>Arthropoda</taxon>
        <taxon>Hexapoda</taxon>
        <taxon>Insecta</taxon>
        <taxon>Pterygota</taxon>
        <taxon>Neoptera</taxon>
        <taxon>Endopterygota</taxon>
        <taxon>Hymenoptera</taxon>
        <taxon>Apocrita</taxon>
        <taxon>Aculeata</taxon>
        <taxon>Apoidea</taxon>
        <taxon>Anthophila</taxon>
        <taxon>Apidae</taxon>
        <taxon>Apis</taxon>
    </lineage>
</organism>
<keyword evidence="13" id="KW-1185">Reference proteome</keyword>
<keyword evidence="8 9" id="KW-0807">Transducer</keyword>
<evidence type="ECO:0000256" key="2">
    <source>
        <dbReference type="ARBA" id="ARBA00010663"/>
    </source>
</evidence>
<dbReference type="PANTHER" id="PTHR45695">
    <property type="entry name" value="LEUCOKININ RECEPTOR-RELATED"/>
    <property type="match status" value="1"/>
</dbReference>
<proteinExistence type="inferred from homology"/>
<feature type="domain" description="G-protein coupled receptors family 1 profile" evidence="11">
    <location>
        <begin position="100"/>
        <end position="363"/>
    </location>
</feature>
<dbReference type="PROSITE" id="PS00237">
    <property type="entry name" value="G_PROTEIN_RECEP_F1_1"/>
    <property type="match status" value="1"/>
</dbReference>
<feature type="transmembrane region" description="Helical" evidence="10">
    <location>
        <begin position="307"/>
        <end position="328"/>
    </location>
</feature>
<keyword evidence="7 9" id="KW-0675">Receptor</keyword>
<dbReference type="Gene3D" id="1.20.1070.10">
    <property type="entry name" value="Rhodopsin 7-helix transmembrane proteins"/>
    <property type="match status" value="1"/>
</dbReference>
<dbReference type="SUPFAM" id="SSF81321">
    <property type="entry name" value="Family A G protein-coupled receptor-like"/>
    <property type="match status" value="1"/>
</dbReference>
<dbReference type="AlphaFoldDB" id="A0A7M7R9Z1"/>
<reference evidence="12" key="1">
    <citation type="submission" date="2021-01" db="UniProtKB">
        <authorList>
            <consortium name="EnsemblMetazoa"/>
        </authorList>
    </citation>
    <scope>IDENTIFICATION</scope>
    <source>
        <strain evidence="12">DH4</strain>
    </source>
</reference>
<accession>A0A7M7R9Z1</accession>
<evidence type="ECO:0000256" key="1">
    <source>
        <dbReference type="ARBA" id="ARBA00004141"/>
    </source>
</evidence>
<dbReference type="PRINTS" id="PR01012">
    <property type="entry name" value="NRPEPTIDEYR"/>
</dbReference>
<feature type="transmembrane region" description="Helical" evidence="10">
    <location>
        <begin position="340"/>
        <end position="366"/>
    </location>
</feature>
<keyword evidence="4 10" id="KW-1133">Transmembrane helix</keyword>
<feature type="transmembrane region" description="Helical" evidence="10">
    <location>
        <begin position="161"/>
        <end position="179"/>
    </location>
</feature>
<dbReference type="EnsemblMetazoa" id="XM_396025">
    <property type="protein sequence ID" value="XP_396025"/>
    <property type="gene ID" value="LOC412570"/>
</dbReference>
<evidence type="ECO:0000259" key="11">
    <source>
        <dbReference type="PROSITE" id="PS50262"/>
    </source>
</evidence>
<dbReference type="RefSeq" id="XP_396025.4">
    <property type="nucleotide sequence ID" value="XM_396025.6"/>
</dbReference>
<evidence type="ECO:0000256" key="6">
    <source>
        <dbReference type="ARBA" id="ARBA00023136"/>
    </source>
</evidence>
<name>A0A7M7R9Z1_APIME</name>
<feature type="transmembrane region" description="Helical" evidence="10">
    <location>
        <begin position="251"/>
        <end position="274"/>
    </location>
</feature>
<evidence type="ECO:0000256" key="3">
    <source>
        <dbReference type="ARBA" id="ARBA00022692"/>
    </source>
</evidence>
<evidence type="ECO:0000256" key="7">
    <source>
        <dbReference type="ARBA" id="ARBA00023170"/>
    </source>
</evidence>
<feature type="transmembrane region" description="Helical" evidence="10">
    <location>
        <begin position="200"/>
        <end position="219"/>
    </location>
</feature>
<evidence type="ECO:0000256" key="9">
    <source>
        <dbReference type="RuleBase" id="RU000688"/>
    </source>
</evidence>
<evidence type="ECO:0000256" key="10">
    <source>
        <dbReference type="SAM" id="Phobius"/>
    </source>
</evidence>
<reference evidence="14" key="2">
    <citation type="submission" date="2025-04" db="UniProtKB">
        <authorList>
            <consortium name="RefSeq"/>
        </authorList>
    </citation>
    <scope>IDENTIFICATION</scope>
    <source>
        <strain evidence="14">DH4</strain>
        <tissue evidence="14">Whole body</tissue>
    </source>
</reference>
<comment type="similarity">
    <text evidence="2 9">Belongs to the G-protein coupled receptor 1 family.</text>
</comment>
<dbReference type="Pfam" id="PF00001">
    <property type="entry name" value="7tm_1"/>
    <property type="match status" value="1"/>
</dbReference>